<evidence type="ECO:0000313" key="3">
    <source>
        <dbReference type="EMBL" id="KAF4381336.1"/>
    </source>
</evidence>
<accession>A0A7J6GEE1</accession>
<feature type="transmembrane region" description="Helical" evidence="1">
    <location>
        <begin position="77"/>
        <end position="97"/>
    </location>
</feature>
<keyword evidence="4" id="KW-1185">Reference proteome</keyword>
<keyword evidence="1" id="KW-0472">Membrane</keyword>
<dbReference type="Pfam" id="PF13966">
    <property type="entry name" value="zf-RVT"/>
    <property type="match status" value="1"/>
</dbReference>
<keyword evidence="1" id="KW-1133">Transmembrane helix</keyword>
<sequence length="243" mass="26984">MSFVSRGIMKKVESTQSSGYSLAMNSIPNSNSSSLLPLAKWWRALWPLKIPRKIKVFAWRVCHDILPTGSALLAHHVPVSGSCFFVAGNLTMFYMLFSFALSQFKFGSFQIFGISSNLVSLGRSSTFLIISCQYFPHINFVSSLLWLGAFGLNITRKNMVLQLGMLLQFYVGHFNNMIVGFRLRNHISIQLSFISPPRVFFWVAPPAGSLKLNVDAAIDGENSTFGLGALVRDSDGFSVGMFC</sequence>
<reference evidence="3 4" key="1">
    <citation type="journal article" date="2020" name="bioRxiv">
        <title>Sequence and annotation of 42 cannabis genomes reveals extensive copy number variation in cannabinoid synthesis and pathogen resistance genes.</title>
        <authorList>
            <person name="Mckernan K.J."/>
            <person name="Helbert Y."/>
            <person name="Kane L.T."/>
            <person name="Ebling H."/>
            <person name="Zhang L."/>
            <person name="Liu B."/>
            <person name="Eaton Z."/>
            <person name="Mclaughlin S."/>
            <person name="Kingan S."/>
            <person name="Baybayan P."/>
            <person name="Concepcion G."/>
            <person name="Jordan M."/>
            <person name="Riva A."/>
            <person name="Barbazuk W."/>
            <person name="Harkins T."/>
        </authorList>
    </citation>
    <scope>NUCLEOTIDE SEQUENCE [LARGE SCALE GENOMIC DNA]</scope>
    <source>
        <strain evidence="4">cv. Jamaican Lion 4</strain>
        <tissue evidence="3">Leaf</tissue>
    </source>
</reference>
<keyword evidence="1" id="KW-0812">Transmembrane</keyword>
<dbReference type="InterPro" id="IPR026960">
    <property type="entry name" value="RVT-Znf"/>
</dbReference>
<dbReference type="AlphaFoldDB" id="A0A7J6GEE1"/>
<evidence type="ECO:0000313" key="4">
    <source>
        <dbReference type="Proteomes" id="UP000583929"/>
    </source>
</evidence>
<comment type="caution">
    <text evidence="3">The sequence shown here is derived from an EMBL/GenBank/DDBJ whole genome shotgun (WGS) entry which is preliminary data.</text>
</comment>
<organism evidence="3 4">
    <name type="scientific">Cannabis sativa</name>
    <name type="common">Hemp</name>
    <name type="synonym">Marijuana</name>
    <dbReference type="NCBI Taxonomy" id="3483"/>
    <lineage>
        <taxon>Eukaryota</taxon>
        <taxon>Viridiplantae</taxon>
        <taxon>Streptophyta</taxon>
        <taxon>Embryophyta</taxon>
        <taxon>Tracheophyta</taxon>
        <taxon>Spermatophyta</taxon>
        <taxon>Magnoliopsida</taxon>
        <taxon>eudicotyledons</taxon>
        <taxon>Gunneridae</taxon>
        <taxon>Pentapetalae</taxon>
        <taxon>rosids</taxon>
        <taxon>fabids</taxon>
        <taxon>Rosales</taxon>
        <taxon>Cannabaceae</taxon>
        <taxon>Cannabis</taxon>
    </lineage>
</organism>
<evidence type="ECO:0000259" key="2">
    <source>
        <dbReference type="Pfam" id="PF13966"/>
    </source>
</evidence>
<proteinExistence type="predicted"/>
<protein>
    <recommendedName>
        <fullName evidence="2">Reverse transcriptase zinc-binding domain-containing protein</fullName>
    </recommendedName>
</protein>
<evidence type="ECO:0000256" key="1">
    <source>
        <dbReference type="SAM" id="Phobius"/>
    </source>
</evidence>
<feature type="domain" description="Reverse transcriptase zinc-binding" evidence="2">
    <location>
        <begin position="39"/>
        <end position="85"/>
    </location>
</feature>
<name>A0A7J6GEE1_CANSA</name>
<gene>
    <name evidence="3" type="ORF">G4B88_031363</name>
</gene>
<dbReference type="Proteomes" id="UP000583929">
    <property type="component" value="Unassembled WGS sequence"/>
</dbReference>
<dbReference type="EMBL" id="JAATIQ010000111">
    <property type="protein sequence ID" value="KAF4381336.1"/>
    <property type="molecule type" value="Genomic_DNA"/>
</dbReference>
<feature type="transmembrane region" description="Helical" evidence="1">
    <location>
        <begin position="136"/>
        <end position="155"/>
    </location>
</feature>